<comment type="caution">
    <text evidence="2">The sequence shown here is derived from an EMBL/GenBank/DDBJ whole genome shotgun (WGS) entry which is preliminary data.</text>
</comment>
<proteinExistence type="predicted"/>
<dbReference type="PANTHER" id="PTHR43328">
    <property type="entry name" value="ACETYLTRANSFERASE-RELATED"/>
    <property type="match status" value="1"/>
</dbReference>
<protein>
    <submittedName>
        <fullName evidence="2">GNAT family N-acetyltransferase</fullName>
    </submittedName>
</protein>
<dbReference type="EMBL" id="JAGSPD010000020">
    <property type="protein sequence ID" value="MBV7270656.1"/>
    <property type="molecule type" value="Genomic_DNA"/>
</dbReference>
<dbReference type="PANTHER" id="PTHR43328:SF1">
    <property type="entry name" value="N-ACETYLTRANSFERASE DOMAIN-CONTAINING PROTEIN"/>
    <property type="match status" value="1"/>
</dbReference>
<evidence type="ECO:0000313" key="3">
    <source>
        <dbReference type="Proteomes" id="UP001138894"/>
    </source>
</evidence>
<keyword evidence="3" id="KW-1185">Reference proteome</keyword>
<accession>A0A9X1JPQ0</accession>
<reference evidence="2" key="1">
    <citation type="submission" date="2021-04" db="EMBL/GenBank/DDBJ databases">
        <authorList>
            <person name="Pira H."/>
            <person name="Risdian C."/>
            <person name="Wink J."/>
        </authorList>
    </citation>
    <scope>NUCLEOTIDE SEQUENCE</scope>
    <source>
        <strain evidence="2">WHY3</strain>
    </source>
</reference>
<name>A0A9X1JPQ0_9FLAO</name>
<dbReference type="RefSeq" id="WP_218547894.1">
    <property type="nucleotide sequence ID" value="NZ_JAGSPD010000020.1"/>
</dbReference>
<dbReference type="AlphaFoldDB" id="A0A9X1JPQ0"/>
<feature type="domain" description="N-acetyltransferase" evidence="1">
    <location>
        <begin position="11"/>
        <end position="161"/>
    </location>
</feature>
<gene>
    <name evidence="2" type="ORF">KCG49_15815</name>
</gene>
<dbReference type="Pfam" id="PF13302">
    <property type="entry name" value="Acetyltransf_3"/>
    <property type="match status" value="1"/>
</dbReference>
<organism evidence="2 3">
    <name type="scientific">Winogradskyella luteola</name>
    <dbReference type="NCBI Taxonomy" id="2828330"/>
    <lineage>
        <taxon>Bacteria</taxon>
        <taxon>Pseudomonadati</taxon>
        <taxon>Bacteroidota</taxon>
        <taxon>Flavobacteriia</taxon>
        <taxon>Flavobacteriales</taxon>
        <taxon>Flavobacteriaceae</taxon>
        <taxon>Winogradskyella</taxon>
    </lineage>
</organism>
<dbReference type="GO" id="GO:0016747">
    <property type="term" value="F:acyltransferase activity, transferring groups other than amino-acyl groups"/>
    <property type="evidence" value="ECO:0007669"/>
    <property type="project" value="InterPro"/>
</dbReference>
<evidence type="ECO:0000313" key="2">
    <source>
        <dbReference type="EMBL" id="MBV7270656.1"/>
    </source>
</evidence>
<dbReference type="InterPro" id="IPR000182">
    <property type="entry name" value="GNAT_dom"/>
</dbReference>
<sequence length="179" mass="20398">MDIKIRKWQLSDIENLVQYANNKKISDNLADAFPFPCSKNFGLEFIKRVSNEEPTKIFAITSENNAIGSIGIFPDQDIYRKNAAIAYWIAEPYWGKGIATSAIEKILRYGFDKLGLTRIYAKPFGTNIGSQRVLEKIGFELEATIPKAVFKNNVYLDEKIYGKRKTTHNSGIGFYTRQN</sequence>
<evidence type="ECO:0000259" key="1">
    <source>
        <dbReference type="PROSITE" id="PS51186"/>
    </source>
</evidence>
<dbReference type="Proteomes" id="UP001138894">
    <property type="component" value="Unassembled WGS sequence"/>
</dbReference>
<dbReference type="PROSITE" id="PS51186">
    <property type="entry name" value="GNAT"/>
    <property type="match status" value="1"/>
</dbReference>
<dbReference type="CDD" id="cd04301">
    <property type="entry name" value="NAT_SF"/>
    <property type="match status" value="1"/>
</dbReference>